<evidence type="ECO:0000256" key="6">
    <source>
        <dbReference type="ARBA" id="ARBA00022925"/>
    </source>
</evidence>
<dbReference type="SMART" id="SM01021">
    <property type="entry name" value="Bac_rhodopsin"/>
    <property type="match status" value="1"/>
</dbReference>
<dbReference type="GO" id="GO:0009881">
    <property type="term" value="F:photoreceptor activity"/>
    <property type="evidence" value="ECO:0007669"/>
    <property type="project" value="UniProtKB-KW"/>
</dbReference>
<keyword evidence="7 11" id="KW-1133">Transmembrane helix</keyword>
<keyword evidence="4" id="KW-0716">Sensory transduction</keyword>
<evidence type="ECO:0000256" key="7">
    <source>
        <dbReference type="ARBA" id="ARBA00022989"/>
    </source>
</evidence>
<feature type="transmembrane region" description="Helical" evidence="11">
    <location>
        <begin position="33"/>
        <end position="54"/>
    </location>
</feature>
<keyword evidence="13" id="KW-1185">Reference proteome</keyword>
<keyword evidence="5 11" id="KW-0812">Transmembrane</keyword>
<dbReference type="AlphaFoldDB" id="A0A1I5SUZ1"/>
<evidence type="ECO:0000256" key="9">
    <source>
        <dbReference type="ARBA" id="ARBA00023136"/>
    </source>
</evidence>
<dbReference type="InterPro" id="IPR001425">
    <property type="entry name" value="Arc/bac/fun_rhodopsins"/>
</dbReference>
<accession>A0A1I5SUZ1</accession>
<comment type="similarity">
    <text evidence="2">Belongs to the archaeal/bacterial/fungal opsin family.</text>
</comment>
<evidence type="ECO:0000256" key="2">
    <source>
        <dbReference type="ARBA" id="ARBA00008130"/>
    </source>
</evidence>
<reference evidence="13" key="1">
    <citation type="submission" date="2016-10" db="EMBL/GenBank/DDBJ databases">
        <authorList>
            <person name="Varghese N."/>
            <person name="Submissions S."/>
        </authorList>
    </citation>
    <scope>NUCLEOTIDE SEQUENCE [LARGE SCALE GENOMIC DNA]</scope>
    <source>
        <strain evidence="13">OR362-8,ATCC BAA-1266,JCM 13504</strain>
    </source>
</reference>
<gene>
    <name evidence="12" type="ORF">SAMN04515668_0203</name>
</gene>
<dbReference type="Gene3D" id="1.20.1070.10">
    <property type="entry name" value="Rhodopsin 7-helix transmembrane proteins"/>
    <property type="match status" value="1"/>
</dbReference>
<evidence type="ECO:0000256" key="8">
    <source>
        <dbReference type="ARBA" id="ARBA00022991"/>
    </source>
</evidence>
<feature type="transmembrane region" description="Helical" evidence="11">
    <location>
        <begin position="140"/>
        <end position="157"/>
    </location>
</feature>
<evidence type="ECO:0000256" key="4">
    <source>
        <dbReference type="ARBA" id="ARBA00022606"/>
    </source>
</evidence>
<keyword evidence="9 11" id="KW-0472">Membrane</keyword>
<name>A0A1I5SUZ1_HYMAR</name>
<dbReference type="Pfam" id="PF01036">
    <property type="entry name" value="Bac_rhodopsin"/>
    <property type="match status" value="1"/>
</dbReference>
<dbReference type="STRING" id="1227077.SAMN04515668_0203"/>
<evidence type="ECO:0000256" key="11">
    <source>
        <dbReference type="SAM" id="Phobius"/>
    </source>
</evidence>
<evidence type="ECO:0000256" key="1">
    <source>
        <dbReference type="ARBA" id="ARBA00004141"/>
    </source>
</evidence>
<feature type="transmembrane region" description="Helical" evidence="11">
    <location>
        <begin position="169"/>
        <end position="188"/>
    </location>
</feature>
<evidence type="ECO:0000256" key="3">
    <source>
        <dbReference type="ARBA" id="ARBA00022543"/>
    </source>
</evidence>
<dbReference type="Proteomes" id="UP000199029">
    <property type="component" value="Unassembled WGS sequence"/>
</dbReference>
<protein>
    <recommendedName>
        <fullName evidence="14">Bacteriorhodopsin</fullName>
    </recommendedName>
</protein>
<sequence>MRNAINSFQPFNNTLLMENMENHFIYTSAQFDLITHVLTLGVGAQLGGLLYFLLTRKNSAPRYQLSSVLSIVVMISAALILLNQQINWTSSFKWDGNMWQRGDSTFSNGYRYVNWSIDVPVLLTQLLVVLGITGAKFKRIWLGFTLGGLAMIYTGYIGQYYETTSISKLLIWGGISSVFMVYICYLVGNTIFRSAHTLPGTTGSLMRKIFWLLIFSWTLYPIAYLVPWFMPTEWGMVLRQTLYTVADITSKVIYGIMLSRVADERSAHEGYLPALQSLGWDDESRQIQEKQAQHPEFQKI</sequence>
<evidence type="ECO:0008006" key="14">
    <source>
        <dbReference type="Google" id="ProtNLM"/>
    </source>
</evidence>
<dbReference type="PANTHER" id="PTHR28286">
    <property type="match status" value="1"/>
</dbReference>
<dbReference type="PANTHER" id="PTHR28286:SF2">
    <property type="entry name" value="BACTERIORHODOPSIN _OPSIN, NOPA (EUROFUNG)"/>
    <property type="match status" value="1"/>
</dbReference>
<dbReference type="PRINTS" id="PR00251">
    <property type="entry name" value="BACTRLOPSIN"/>
</dbReference>
<feature type="transmembrane region" description="Helical" evidence="11">
    <location>
        <begin position="209"/>
        <end position="230"/>
    </location>
</feature>
<evidence type="ECO:0000256" key="10">
    <source>
        <dbReference type="ARBA" id="ARBA00023170"/>
    </source>
</evidence>
<dbReference type="GO" id="GO:0016020">
    <property type="term" value="C:membrane"/>
    <property type="evidence" value="ECO:0007669"/>
    <property type="project" value="UniProtKB-SubCell"/>
</dbReference>
<comment type="subcellular location">
    <subcellularLocation>
        <location evidence="1">Membrane</location>
        <topology evidence="1">Multi-pass membrane protein</topology>
    </subcellularLocation>
</comment>
<proteinExistence type="inferred from homology"/>
<keyword evidence="3" id="KW-0600">Photoreceptor protein</keyword>
<feature type="transmembrane region" description="Helical" evidence="11">
    <location>
        <begin position="112"/>
        <end position="133"/>
    </location>
</feature>
<dbReference type="GO" id="GO:0007602">
    <property type="term" value="P:phototransduction"/>
    <property type="evidence" value="ECO:0007669"/>
    <property type="project" value="UniProtKB-KW"/>
</dbReference>
<keyword evidence="8" id="KW-0157">Chromophore</keyword>
<dbReference type="EMBL" id="FOXS01000001">
    <property type="protein sequence ID" value="SFP74508.1"/>
    <property type="molecule type" value="Genomic_DNA"/>
</dbReference>
<feature type="transmembrane region" description="Helical" evidence="11">
    <location>
        <begin position="66"/>
        <end position="86"/>
    </location>
</feature>
<keyword evidence="10" id="KW-0675">Receptor</keyword>
<evidence type="ECO:0000256" key="5">
    <source>
        <dbReference type="ARBA" id="ARBA00022692"/>
    </source>
</evidence>
<keyword evidence="6" id="KW-0681">Retinal protein</keyword>
<organism evidence="12 13">
    <name type="scientific">Hymenobacter arizonensis</name>
    <name type="common">Siccationidurans arizonensis</name>
    <dbReference type="NCBI Taxonomy" id="1227077"/>
    <lineage>
        <taxon>Bacteria</taxon>
        <taxon>Pseudomonadati</taxon>
        <taxon>Bacteroidota</taxon>
        <taxon>Cytophagia</taxon>
        <taxon>Cytophagales</taxon>
        <taxon>Hymenobacteraceae</taxon>
        <taxon>Hymenobacter</taxon>
    </lineage>
</organism>
<dbReference type="SUPFAM" id="SSF81321">
    <property type="entry name" value="Family A G protein-coupled receptor-like"/>
    <property type="match status" value="1"/>
</dbReference>
<evidence type="ECO:0000313" key="13">
    <source>
        <dbReference type="Proteomes" id="UP000199029"/>
    </source>
</evidence>
<evidence type="ECO:0000313" key="12">
    <source>
        <dbReference type="EMBL" id="SFP74508.1"/>
    </source>
</evidence>